<organism evidence="1 2">
    <name type="scientific">Brevundimonas olei</name>
    <dbReference type="NCBI Taxonomy" id="657642"/>
    <lineage>
        <taxon>Bacteria</taxon>
        <taxon>Pseudomonadati</taxon>
        <taxon>Pseudomonadota</taxon>
        <taxon>Alphaproteobacteria</taxon>
        <taxon>Caulobacterales</taxon>
        <taxon>Caulobacteraceae</taxon>
        <taxon>Brevundimonas</taxon>
    </lineage>
</organism>
<dbReference type="Proteomes" id="UP001363460">
    <property type="component" value="Chromosome"/>
</dbReference>
<reference evidence="1 2" key="1">
    <citation type="submission" date="2024-02" db="EMBL/GenBank/DDBJ databases">
        <title>Distribution and functional of Brevundimonas-related endobacteria within Verticillium dahliae.</title>
        <authorList>
            <person name="Zeng H."/>
        </authorList>
    </citation>
    <scope>NUCLEOTIDE SEQUENCE [LARGE SCALE GENOMIC DNA]</scope>
    <source>
        <strain evidence="1 2">TRM 44200</strain>
    </source>
</reference>
<proteinExistence type="predicted"/>
<accession>A0ABZ2IGR7</accession>
<name>A0ABZ2IGR7_9CAUL</name>
<evidence type="ECO:0000313" key="2">
    <source>
        <dbReference type="Proteomes" id="UP001363460"/>
    </source>
</evidence>
<protein>
    <submittedName>
        <fullName evidence="1">Uncharacterized protein</fullName>
    </submittedName>
</protein>
<sequence length="139" mass="15281">MTRRPWIEGAALLAAHHRAAPAPRPLNRRSYPVSPDVRFALLRATPQAKPLAFPDIGALARHVQRERAGRSIEMVDIEDLRFDGDANMREGVSVYLLDLGGDRDGLIGHCWLDGKGQDALRHALARNQLPAHDAAVRAA</sequence>
<dbReference type="EMBL" id="CP146369">
    <property type="protein sequence ID" value="WWT54831.1"/>
    <property type="molecule type" value="Genomic_DNA"/>
</dbReference>
<evidence type="ECO:0000313" key="1">
    <source>
        <dbReference type="EMBL" id="WWT54831.1"/>
    </source>
</evidence>
<dbReference type="RefSeq" id="WP_338577241.1">
    <property type="nucleotide sequence ID" value="NZ_CP146369.1"/>
</dbReference>
<keyword evidence="2" id="KW-1185">Reference proteome</keyword>
<gene>
    <name evidence="1" type="ORF">V8J38_16520</name>
</gene>